<dbReference type="GO" id="GO:0016740">
    <property type="term" value="F:transferase activity"/>
    <property type="evidence" value="ECO:0007669"/>
    <property type="project" value="UniProtKB-KW"/>
</dbReference>
<dbReference type="SUPFAM" id="SSF143631">
    <property type="entry name" value="ApbE-like"/>
    <property type="match status" value="1"/>
</dbReference>
<accession>A0A6J7GQQ0</accession>
<dbReference type="Pfam" id="PF02424">
    <property type="entry name" value="ApbE"/>
    <property type="match status" value="1"/>
</dbReference>
<evidence type="ECO:0000256" key="11">
    <source>
        <dbReference type="SAM" id="MobiDB-lite"/>
    </source>
</evidence>
<keyword evidence="7" id="KW-0274">FAD</keyword>
<keyword evidence="5" id="KW-0808">Transferase</keyword>
<evidence type="ECO:0000256" key="7">
    <source>
        <dbReference type="ARBA" id="ARBA00022827"/>
    </source>
</evidence>
<dbReference type="AlphaFoldDB" id="A0A6J7GQQ0"/>
<evidence type="ECO:0000256" key="2">
    <source>
        <dbReference type="ARBA" id="ARBA00011955"/>
    </source>
</evidence>
<evidence type="ECO:0000256" key="6">
    <source>
        <dbReference type="ARBA" id="ARBA00022723"/>
    </source>
</evidence>
<evidence type="ECO:0000256" key="9">
    <source>
        <dbReference type="ARBA" id="ARBA00031306"/>
    </source>
</evidence>
<dbReference type="EMBL" id="CAFBLX010000264">
    <property type="protein sequence ID" value="CAB4910837.1"/>
    <property type="molecule type" value="Genomic_DNA"/>
</dbReference>
<evidence type="ECO:0000256" key="4">
    <source>
        <dbReference type="ARBA" id="ARBA00022630"/>
    </source>
</evidence>
<feature type="region of interest" description="Disordered" evidence="11">
    <location>
        <begin position="297"/>
        <end position="320"/>
    </location>
</feature>
<dbReference type="EC" id="2.7.1.180" evidence="2"/>
<gene>
    <name evidence="12" type="ORF">UFOPK3472_03024</name>
</gene>
<keyword evidence="4" id="KW-0285">Flavoprotein</keyword>
<sequence>MTVVAEKNSIAESRWQMWSTDVHLVVTDPRSLEAAESLVRSELDAVDHACSRFRPDSEIMNLTGSHVRPAPVSAVLADLVLASLHAADITDGAVDPTLGSAMIDLGYDRDFSLLEPPTGGYSATVSVVRRADWTMVTLHDGMLTVPEGVVLDLGATAKALAADRCAALVASELGCGVLVSIGGDISTSGPPPSTGWQIRVADGDNQPSTNVTIGSGVGVATSSTQRRRWSKGGKTAHHILDPQLLVPVEPIWRTVTVAAQSCFLANTASTAAVVKGSAAVRWLRDIGLPARMIDADGDTTVTPGWLEKSSHSGHPNTEED</sequence>
<dbReference type="GO" id="GO:0046872">
    <property type="term" value="F:metal ion binding"/>
    <property type="evidence" value="ECO:0007669"/>
    <property type="project" value="UniProtKB-KW"/>
</dbReference>
<evidence type="ECO:0000313" key="12">
    <source>
        <dbReference type="EMBL" id="CAB4910837.1"/>
    </source>
</evidence>
<evidence type="ECO:0000256" key="3">
    <source>
        <dbReference type="ARBA" id="ARBA00016337"/>
    </source>
</evidence>
<comment type="catalytic activity">
    <reaction evidence="10">
        <text>L-threonyl-[protein] + FAD = FMN-L-threonyl-[protein] + AMP + H(+)</text>
        <dbReference type="Rhea" id="RHEA:36847"/>
        <dbReference type="Rhea" id="RHEA-COMP:11060"/>
        <dbReference type="Rhea" id="RHEA-COMP:11061"/>
        <dbReference type="ChEBI" id="CHEBI:15378"/>
        <dbReference type="ChEBI" id="CHEBI:30013"/>
        <dbReference type="ChEBI" id="CHEBI:57692"/>
        <dbReference type="ChEBI" id="CHEBI:74257"/>
        <dbReference type="ChEBI" id="CHEBI:456215"/>
        <dbReference type="EC" id="2.7.1.180"/>
    </reaction>
</comment>
<comment type="cofactor">
    <cofactor evidence="1">
        <name>Mg(2+)</name>
        <dbReference type="ChEBI" id="CHEBI:18420"/>
    </cofactor>
</comment>
<dbReference type="InterPro" id="IPR024932">
    <property type="entry name" value="ApbE"/>
</dbReference>
<dbReference type="PANTHER" id="PTHR30040:SF2">
    <property type="entry name" value="FAD:PROTEIN FMN TRANSFERASE"/>
    <property type="match status" value="1"/>
</dbReference>
<dbReference type="PANTHER" id="PTHR30040">
    <property type="entry name" value="THIAMINE BIOSYNTHESIS LIPOPROTEIN APBE"/>
    <property type="match status" value="1"/>
</dbReference>
<proteinExistence type="predicted"/>
<evidence type="ECO:0000256" key="1">
    <source>
        <dbReference type="ARBA" id="ARBA00001946"/>
    </source>
</evidence>
<dbReference type="InterPro" id="IPR003374">
    <property type="entry name" value="ApbE-like_sf"/>
</dbReference>
<keyword evidence="6" id="KW-0479">Metal-binding</keyword>
<reference evidence="12" key="1">
    <citation type="submission" date="2020-05" db="EMBL/GenBank/DDBJ databases">
        <authorList>
            <person name="Chiriac C."/>
            <person name="Salcher M."/>
            <person name="Ghai R."/>
            <person name="Kavagutti S V."/>
        </authorList>
    </citation>
    <scope>NUCLEOTIDE SEQUENCE</scope>
</reference>
<evidence type="ECO:0000256" key="10">
    <source>
        <dbReference type="ARBA" id="ARBA00048540"/>
    </source>
</evidence>
<dbReference type="Gene3D" id="3.10.520.10">
    <property type="entry name" value="ApbE-like domains"/>
    <property type="match status" value="1"/>
</dbReference>
<organism evidence="12">
    <name type="scientific">freshwater metagenome</name>
    <dbReference type="NCBI Taxonomy" id="449393"/>
    <lineage>
        <taxon>unclassified sequences</taxon>
        <taxon>metagenomes</taxon>
        <taxon>ecological metagenomes</taxon>
    </lineage>
</organism>
<evidence type="ECO:0000256" key="8">
    <source>
        <dbReference type="ARBA" id="ARBA00022842"/>
    </source>
</evidence>
<name>A0A6J7GQQ0_9ZZZZ</name>
<evidence type="ECO:0000256" key="5">
    <source>
        <dbReference type="ARBA" id="ARBA00022679"/>
    </source>
</evidence>
<protein>
    <recommendedName>
        <fullName evidence="3">FAD:protein FMN transferase</fullName>
        <ecNumber evidence="2">2.7.1.180</ecNumber>
    </recommendedName>
    <alternativeName>
        <fullName evidence="9">Flavin transferase</fullName>
    </alternativeName>
</protein>
<keyword evidence="8" id="KW-0460">Magnesium</keyword>